<organism evidence="1 2">
    <name type="scientific">Desulfoplanes formicivorans</name>
    <dbReference type="NCBI Taxonomy" id="1592317"/>
    <lineage>
        <taxon>Bacteria</taxon>
        <taxon>Pseudomonadati</taxon>
        <taxon>Thermodesulfobacteriota</taxon>
        <taxon>Desulfovibrionia</taxon>
        <taxon>Desulfovibrionales</taxon>
        <taxon>Desulfoplanaceae</taxon>
        <taxon>Desulfoplanes</taxon>
    </lineage>
</organism>
<keyword evidence="2" id="KW-1185">Reference proteome</keyword>
<dbReference type="CDD" id="cd02440">
    <property type="entry name" value="AdoMet_MTases"/>
    <property type="match status" value="1"/>
</dbReference>
<dbReference type="EMBL" id="BDFE01000008">
    <property type="protein sequence ID" value="GAU07958.1"/>
    <property type="molecule type" value="Genomic_DNA"/>
</dbReference>
<dbReference type="OrthoDB" id="264333at2"/>
<dbReference type="InterPro" id="IPR019410">
    <property type="entry name" value="Methyltransf_16"/>
</dbReference>
<dbReference type="GO" id="GO:0008168">
    <property type="term" value="F:methyltransferase activity"/>
    <property type="evidence" value="ECO:0007669"/>
    <property type="project" value="UniProtKB-KW"/>
</dbReference>
<dbReference type="STRING" id="1592317.DPF_0657"/>
<dbReference type="Gene3D" id="3.40.50.150">
    <property type="entry name" value="Vaccinia Virus protein VP39"/>
    <property type="match status" value="1"/>
</dbReference>
<dbReference type="GO" id="GO:0032259">
    <property type="term" value="P:methylation"/>
    <property type="evidence" value="ECO:0007669"/>
    <property type="project" value="UniProtKB-KW"/>
</dbReference>
<name>A0A194AF49_9BACT</name>
<reference evidence="2" key="1">
    <citation type="submission" date="2016-06" db="EMBL/GenBank/DDBJ databases">
        <title>Draft genome sequence of Desulfoplanes formicivorans strain Pf12B.</title>
        <authorList>
            <person name="Watanabe M."/>
            <person name="Kojima H."/>
            <person name="Fukui M."/>
        </authorList>
    </citation>
    <scope>NUCLEOTIDE SEQUENCE [LARGE SCALE GENOMIC DNA]</scope>
    <source>
        <strain evidence="2">Pf12B</strain>
    </source>
</reference>
<keyword evidence="1" id="KW-0489">Methyltransferase</keyword>
<protein>
    <submittedName>
        <fullName evidence="1">Methyltransferase type 11</fullName>
    </submittedName>
</protein>
<dbReference type="AlphaFoldDB" id="A0A194AF49"/>
<dbReference type="Proteomes" id="UP000095200">
    <property type="component" value="Unassembled WGS sequence"/>
</dbReference>
<evidence type="ECO:0000313" key="1">
    <source>
        <dbReference type="EMBL" id="GAU07958.1"/>
    </source>
</evidence>
<sequence length="217" mass="24944">MLDFTTWPTSRIHVDIAGRTWALERIADLETLWDAMEDEGDDNHIPYWVELWPASLVLARWLEDNPESIRGKRCLDLGCGLGLTALIASSLGARVVALDYEWPAVYFARKNTAINQVPSPLWVQMDWCRPAFRPAVFDCIWGGDILYEQRFFEPIATLFDRMLAPKGRIILGTPERTVTQPVWGQLIQKGWQVREIETTRQALHTMDMSVKLMQLTL</sequence>
<keyword evidence="1" id="KW-0808">Transferase</keyword>
<accession>A0A194AF49</accession>
<proteinExistence type="predicted"/>
<dbReference type="PANTHER" id="PTHR14614">
    <property type="entry name" value="HEPATOCELLULAR CARCINOMA-ASSOCIATED ANTIGEN"/>
    <property type="match status" value="1"/>
</dbReference>
<dbReference type="Pfam" id="PF10294">
    <property type="entry name" value="Methyltransf_16"/>
    <property type="match status" value="1"/>
</dbReference>
<dbReference type="InterPro" id="IPR029063">
    <property type="entry name" value="SAM-dependent_MTases_sf"/>
</dbReference>
<comment type="caution">
    <text evidence="1">The sequence shown here is derived from an EMBL/GenBank/DDBJ whole genome shotgun (WGS) entry which is preliminary data.</text>
</comment>
<dbReference type="RefSeq" id="WP_069857453.1">
    <property type="nucleotide sequence ID" value="NZ_BDFE01000008.1"/>
</dbReference>
<gene>
    <name evidence="1" type="ORF">DPF_0657</name>
</gene>
<evidence type="ECO:0000313" key="2">
    <source>
        <dbReference type="Proteomes" id="UP000095200"/>
    </source>
</evidence>
<dbReference type="SUPFAM" id="SSF53335">
    <property type="entry name" value="S-adenosyl-L-methionine-dependent methyltransferases"/>
    <property type="match status" value="1"/>
</dbReference>